<keyword evidence="2" id="KW-0378">Hydrolase</keyword>
<organism evidence="2 3">
    <name type="scientific">Paenibacillus apiarius</name>
    <dbReference type="NCBI Taxonomy" id="46240"/>
    <lineage>
        <taxon>Bacteria</taxon>
        <taxon>Bacillati</taxon>
        <taxon>Bacillota</taxon>
        <taxon>Bacilli</taxon>
        <taxon>Bacillales</taxon>
        <taxon>Paenibacillaceae</taxon>
        <taxon>Paenibacillus</taxon>
    </lineage>
</organism>
<accession>A0ABT4DY19</accession>
<dbReference type="RefSeq" id="WP_254912223.1">
    <property type="nucleotide sequence ID" value="NZ_JAMDLV010000007.1"/>
</dbReference>
<dbReference type="Pfam" id="PF00561">
    <property type="entry name" value="Abhydrolase_1"/>
    <property type="match status" value="1"/>
</dbReference>
<dbReference type="Gene3D" id="3.40.50.1820">
    <property type="entry name" value="alpha/beta hydrolase"/>
    <property type="match status" value="1"/>
</dbReference>
<name>A0ABT4DY19_9BACL</name>
<dbReference type="SUPFAM" id="SSF53474">
    <property type="entry name" value="alpha/beta-Hydrolases"/>
    <property type="match status" value="1"/>
</dbReference>
<sequence>MPAVRFKSEKSAKTLIIHGGYDSFMEEFILPIMSLKDLGYDMIIFEGPGQGGALINGLKLIHDWEKPVSVLLDYFQIEQATVLGISWGGYLCLRAAAFEKRIDSVICFDIFYCGMDALMHRLTAKERGKLDYFLERDAKGKINKYFYSMMKRSIDIEWKITKGMYNTGADSPFDFLKAVQLHTMAGIEHLIDQDLLLLAGEEDQYVPIERMALLEQNLTNAKSVAKKMFTRETGGEQHCQAGRMDLIIAEMVAYLQR</sequence>
<evidence type="ECO:0000313" key="2">
    <source>
        <dbReference type="EMBL" id="MCY9521178.1"/>
    </source>
</evidence>
<dbReference type="GO" id="GO:0016787">
    <property type="term" value="F:hydrolase activity"/>
    <property type="evidence" value="ECO:0007669"/>
    <property type="project" value="UniProtKB-KW"/>
</dbReference>
<keyword evidence="3" id="KW-1185">Reference proteome</keyword>
<evidence type="ECO:0000259" key="1">
    <source>
        <dbReference type="Pfam" id="PF00561"/>
    </source>
</evidence>
<dbReference type="EMBL" id="JAMDLW010000021">
    <property type="protein sequence ID" value="MCY9521178.1"/>
    <property type="molecule type" value="Genomic_DNA"/>
</dbReference>
<dbReference type="InterPro" id="IPR029058">
    <property type="entry name" value="AB_hydrolase_fold"/>
</dbReference>
<protein>
    <submittedName>
        <fullName evidence="2">Alpha/beta hydrolase</fullName>
    </submittedName>
</protein>
<dbReference type="InterPro" id="IPR000073">
    <property type="entry name" value="AB_hydrolase_1"/>
</dbReference>
<gene>
    <name evidence="2" type="ORF">M5X09_16120</name>
</gene>
<proteinExistence type="predicted"/>
<feature type="domain" description="AB hydrolase-1" evidence="1">
    <location>
        <begin position="15"/>
        <end position="116"/>
    </location>
</feature>
<evidence type="ECO:0000313" key="3">
    <source>
        <dbReference type="Proteomes" id="UP001207626"/>
    </source>
</evidence>
<comment type="caution">
    <text evidence="2">The sequence shown here is derived from an EMBL/GenBank/DDBJ whole genome shotgun (WGS) entry which is preliminary data.</text>
</comment>
<dbReference type="Proteomes" id="UP001207626">
    <property type="component" value="Unassembled WGS sequence"/>
</dbReference>
<reference evidence="2 3" key="1">
    <citation type="submission" date="2022-05" db="EMBL/GenBank/DDBJ databases">
        <title>Genome Sequencing of Bee-Associated Microbes.</title>
        <authorList>
            <person name="Dunlap C."/>
        </authorList>
    </citation>
    <scope>NUCLEOTIDE SEQUENCE [LARGE SCALE GENOMIC DNA]</scope>
    <source>
        <strain evidence="2 3">NRRL NRS-1438</strain>
    </source>
</reference>